<dbReference type="PROSITE" id="PS00856">
    <property type="entry name" value="GUANYLATE_KINASE_1"/>
    <property type="match status" value="1"/>
</dbReference>
<dbReference type="NCBIfam" id="TIGR03263">
    <property type="entry name" value="guanyl_kin"/>
    <property type="match status" value="1"/>
</dbReference>
<evidence type="ECO:0000256" key="4">
    <source>
        <dbReference type="ARBA" id="ARBA00016296"/>
    </source>
</evidence>
<sequence>MADKGTLYIVSAPSGAGKTSLVAALVDKLAQLRPSVSHTTRPIRPGEEHGVNYHFTDRDEFVRLVEQGRFLEHAEVFGNLYGTSSDWVKQTLHGGEDVVLEIDWQGASQIRKQMPEAVSIFILPPSLEELAERLRGRDTDDEEVIQRRLNGAQEEMSHYAEFDFLVVNDDFSRALFELEAIVEARRLHIVRQSVRLEPILENLLAGR</sequence>
<evidence type="ECO:0000259" key="12">
    <source>
        <dbReference type="PROSITE" id="PS50052"/>
    </source>
</evidence>
<evidence type="ECO:0000256" key="9">
    <source>
        <dbReference type="ARBA" id="ARBA00022840"/>
    </source>
</evidence>
<dbReference type="GO" id="GO:0005829">
    <property type="term" value="C:cytosol"/>
    <property type="evidence" value="ECO:0007669"/>
    <property type="project" value="TreeGrafter"/>
</dbReference>
<comment type="catalytic activity">
    <reaction evidence="11">
        <text>GMP + ATP = GDP + ADP</text>
        <dbReference type="Rhea" id="RHEA:20780"/>
        <dbReference type="ChEBI" id="CHEBI:30616"/>
        <dbReference type="ChEBI" id="CHEBI:58115"/>
        <dbReference type="ChEBI" id="CHEBI:58189"/>
        <dbReference type="ChEBI" id="CHEBI:456216"/>
        <dbReference type="EC" id="2.7.4.8"/>
    </reaction>
</comment>
<dbReference type="PROSITE" id="PS50052">
    <property type="entry name" value="GUANYLATE_KINASE_2"/>
    <property type="match status" value="1"/>
</dbReference>
<feature type="binding site" evidence="11">
    <location>
        <begin position="12"/>
        <end position="19"/>
    </location>
    <ligand>
        <name>ATP</name>
        <dbReference type="ChEBI" id="CHEBI:30616"/>
    </ligand>
</feature>
<evidence type="ECO:0000256" key="7">
    <source>
        <dbReference type="ARBA" id="ARBA00022741"/>
    </source>
</evidence>
<dbReference type="SMART" id="SM00072">
    <property type="entry name" value="GuKc"/>
    <property type="match status" value="1"/>
</dbReference>
<dbReference type="GO" id="GO:0004385">
    <property type="term" value="F:GMP kinase activity"/>
    <property type="evidence" value="ECO:0007669"/>
    <property type="project" value="UniProtKB-UniRule"/>
</dbReference>
<evidence type="ECO:0000256" key="11">
    <source>
        <dbReference type="HAMAP-Rule" id="MF_00328"/>
    </source>
</evidence>
<dbReference type="EC" id="2.7.4.8" evidence="3 11"/>
<organism evidence="13 14">
    <name type="scientific">Alcanivorax sediminis</name>
    <dbReference type="NCBI Taxonomy" id="2663008"/>
    <lineage>
        <taxon>Bacteria</taxon>
        <taxon>Pseudomonadati</taxon>
        <taxon>Pseudomonadota</taxon>
        <taxon>Gammaproteobacteria</taxon>
        <taxon>Oceanospirillales</taxon>
        <taxon>Alcanivoracaceae</taxon>
        <taxon>Alcanivorax</taxon>
    </lineage>
</organism>
<evidence type="ECO:0000256" key="3">
    <source>
        <dbReference type="ARBA" id="ARBA00012961"/>
    </source>
</evidence>
<evidence type="ECO:0000256" key="1">
    <source>
        <dbReference type="ARBA" id="ARBA00004496"/>
    </source>
</evidence>
<keyword evidence="5 11" id="KW-0963">Cytoplasm</keyword>
<reference evidence="13 14" key="1">
    <citation type="submission" date="2019-10" db="EMBL/GenBank/DDBJ databases">
        <title>Alcanivorax sp.PA15-N-34 draft genome sequence.</title>
        <authorList>
            <person name="Liao X."/>
            <person name="Shao Z."/>
        </authorList>
    </citation>
    <scope>NUCLEOTIDE SEQUENCE [LARGE SCALE GENOMIC DNA]</scope>
    <source>
        <strain evidence="13 14">PA15-N-34</strain>
    </source>
</reference>
<evidence type="ECO:0000256" key="10">
    <source>
        <dbReference type="ARBA" id="ARBA00030128"/>
    </source>
</evidence>
<dbReference type="FunFam" id="3.40.50.300:FF:000084">
    <property type="entry name" value="Guanylate kinase"/>
    <property type="match status" value="1"/>
</dbReference>
<dbReference type="Gene3D" id="3.40.50.300">
    <property type="entry name" value="P-loop containing nucleotide triphosphate hydrolases"/>
    <property type="match status" value="1"/>
</dbReference>
<dbReference type="SUPFAM" id="SSF52540">
    <property type="entry name" value="P-loop containing nucleoside triphosphate hydrolases"/>
    <property type="match status" value="1"/>
</dbReference>
<dbReference type="InterPro" id="IPR008144">
    <property type="entry name" value="Guanylate_kin-like_dom"/>
</dbReference>
<comment type="caution">
    <text evidence="13">The sequence shown here is derived from an EMBL/GenBank/DDBJ whole genome shotgun (WGS) entry which is preliminary data.</text>
</comment>
<dbReference type="EMBL" id="WIRE01000001">
    <property type="protein sequence ID" value="MQX52339.1"/>
    <property type="molecule type" value="Genomic_DNA"/>
</dbReference>
<comment type="similarity">
    <text evidence="2 11">Belongs to the guanylate kinase family.</text>
</comment>
<dbReference type="AlphaFoldDB" id="A0A6N7LQ26"/>
<dbReference type="CDD" id="cd00071">
    <property type="entry name" value="GMPK"/>
    <property type="match status" value="1"/>
</dbReference>
<dbReference type="Pfam" id="PF00625">
    <property type="entry name" value="Guanylate_kin"/>
    <property type="match status" value="1"/>
</dbReference>
<dbReference type="InterPro" id="IPR027417">
    <property type="entry name" value="P-loop_NTPase"/>
</dbReference>
<dbReference type="InterPro" id="IPR020590">
    <property type="entry name" value="Guanylate_kinase_CS"/>
</dbReference>
<evidence type="ECO:0000256" key="5">
    <source>
        <dbReference type="ARBA" id="ARBA00022490"/>
    </source>
</evidence>
<keyword evidence="7 11" id="KW-0547">Nucleotide-binding</keyword>
<dbReference type="HAMAP" id="MF_00328">
    <property type="entry name" value="Guanylate_kinase"/>
    <property type="match status" value="1"/>
</dbReference>
<comment type="function">
    <text evidence="11">Essential for recycling GMP and indirectly, cGMP.</text>
</comment>
<keyword evidence="9 11" id="KW-0067">ATP-binding</keyword>
<protein>
    <recommendedName>
        <fullName evidence="4 11">Guanylate kinase</fullName>
        <ecNumber evidence="3 11">2.7.4.8</ecNumber>
    </recommendedName>
    <alternativeName>
        <fullName evidence="10 11">GMP kinase</fullName>
    </alternativeName>
</protein>
<keyword evidence="14" id="KW-1185">Reference proteome</keyword>
<evidence type="ECO:0000313" key="14">
    <source>
        <dbReference type="Proteomes" id="UP000469421"/>
    </source>
</evidence>
<dbReference type="InterPro" id="IPR008145">
    <property type="entry name" value="GK/Ca_channel_bsu"/>
</dbReference>
<dbReference type="PANTHER" id="PTHR23117:SF13">
    <property type="entry name" value="GUANYLATE KINASE"/>
    <property type="match status" value="1"/>
</dbReference>
<dbReference type="PANTHER" id="PTHR23117">
    <property type="entry name" value="GUANYLATE KINASE-RELATED"/>
    <property type="match status" value="1"/>
</dbReference>
<evidence type="ECO:0000256" key="8">
    <source>
        <dbReference type="ARBA" id="ARBA00022777"/>
    </source>
</evidence>
<feature type="domain" description="Guanylate kinase-like" evidence="12">
    <location>
        <begin position="5"/>
        <end position="183"/>
    </location>
</feature>
<dbReference type="GO" id="GO:0005524">
    <property type="term" value="F:ATP binding"/>
    <property type="evidence" value="ECO:0007669"/>
    <property type="project" value="UniProtKB-UniRule"/>
</dbReference>
<dbReference type="Proteomes" id="UP000469421">
    <property type="component" value="Unassembled WGS sequence"/>
</dbReference>
<keyword evidence="8 11" id="KW-0418">Kinase</keyword>
<comment type="subcellular location">
    <subcellularLocation>
        <location evidence="1 11">Cytoplasm</location>
    </subcellularLocation>
</comment>
<dbReference type="Gene3D" id="3.30.63.10">
    <property type="entry name" value="Guanylate Kinase phosphate binding domain"/>
    <property type="match status" value="1"/>
</dbReference>
<evidence type="ECO:0000313" key="13">
    <source>
        <dbReference type="EMBL" id="MQX52339.1"/>
    </source>
</evidence>
<gene>
    <name evidence="11" type="primary">gmk</name>
    <name evidence="13" type="ORF">GFN93_03700</name>
</gene>
<name>A0A6N7LQ26_9GAMM</name>
<evidence type="ECO:0000256" key="2">
    <source>
        <dbReference type="ARBA" id="ARBA00005790"/>
    </source>
</evidence>
<evidence type="ECO:0000256" key="6">
    <source>
        <dbReference type="ARBA" id="ARBA00022679"/>
    </source>
</evidence>
<dbReference type="InterPro" id="IPR017665">
    <property type="entry name" value="Guanylate_kinase"/>
</dbReference>
<accession>A0A6N7LQ26</accession>
<dbReference type="RefSeq" id="WP_153499054.1">
    <property type="nucleotide sequence ID" value="NZ_JBMZXE010000094.1"/>
</dbReference>
<keyword evidence="6 11" id="KW-0808">Transferase</keyword>
<dbReference type="FunFam" id="3.30.63.10:FF:000002">
    <property type="entry name" value="Guanylate kinase 1"/>
    <property type="match status" value="1"/>
</dbReference>
<proteinExistence type="inferred from homology"/>